<dbReference type="AlphaFoldDB" id="A0A835PJF2"/>
<evidence type="ECO:0000313" key="6">
    <source>
        <dbReference type="Proteomes" id="UP000639772"/>
    </source>
</evidence>
<sequence>METIALATGLGALAGAVLAKASEERLWTPPMAGFGGWRPLCPRCCGTGRVECLCARWSDGDAGCRSCSGSGRMPCSSCRGSGTGRPAPVRLSVGSNRPGFKA</sequence>
<dbReference type="PANTHER" id="PTHR34687">
    <property type="entry name" value="CHAPERONE PROTEIN DNAJ-LIKE PROTEIN"/>
    <property type="match status" value="1"/>
</dbReference>
<evidence type="ECO:0000313" key="4">
    <source>
        <dbReference type="EMBL" id="KAG0456122.1"/>
    </source>
</evidence>
<evidence type="ECO:0000313" key="5">
    <source>
        <dbReference type="Proteomes" id="UP000636800"/>
    </source>
</evidence>
<keyword evidence="2" id="KW-0732">Signal</keyword>
<reference evidence="5 6" key="1">
    <citation type="journal article" date="2020" name="Nat. Food">
        <title>A phased Vanilla planifolia genome enables genetic improvement of flavour and production.</title>
        <authorList>
            <person name="Hasing T."/>
            <person name="Tang H."/>
            <person name="Brym M."/>
            <person name="Khazi F."/>
            <person name="Huang T."/>
            <person name="Chambers A.H."/>
        </authorList>
    </citation>
    <scope>NUCLEOTIDE SEQUENCE [LARGE SCALE GENOMIC DNA]</scope>
    <source>
        <tissue evidence="3">Leaf</tissue>
    </source>
</reference>
<dbReference type="PANTHER" id="PTHR34687:SF1">
    <property type="entry name" value="CHAPERONE PROTEIN DNAJ-LIKE PROTEIN"/>
    <property type="match status" value="1"/>
</dbReference>
<proteinExistence type="predicted"/>
<dbReference type="Proteomes" id="UP000639772">
    <property type="component" value="Chromosome 13"/>
</dbReference>
<protein>
    <submittedName>
        <fullName evidence="3">Uncharacterized protein</fullName>
    </submittedName>
</protein>
<gene>
    <name evidence="4" type="ORF">HPP92_023910</name>
    <name evidence="3" type="ORF">HPP92_024307</name>
</gene>
<evidence type="ECO:0000256" key="2">
    <source>
        <dbReference type="SAM" id="SignalP"/>
    </source>
</evidence>
<accession>A0A835PJF2</accession>
<comment type="caution">
    <text evidence="3">The sequence shown here is derived from an EMBL/GenBank/DDBJ whole genome shotgun (WGS) entry which is preliminary data.</text>
</comment>
<organism evidence="3 5">
    <name type="scientific">Vanilla planifolia</name>
    <name type="common">Vanilla</name>
    <dbReference type="NCBI Taxonomy" id="51239"/>
    <lineage>
        <taxon>Eukaryota</taxon>
        <taxon>Viridiplantae</taxon>
        <taxon>Streptophyta</taxon>
        <taxon>Embryophyta</taxon>
        <taxon>Tracheophyta</taxon>
        <taxon>Spermatophyta</taxon>
        <taxon>Magnoliopsida</taxon>
        <taxon>Liliopsida</taxon>
        <taxon>Asparagales</taxon>
        <taxon>Orchidaceae</taxon>
        <taxon>Vanilloideae</taxon>
        <taxon>Vanilleae</taxon>
        <taxon>Vanilla</taxon>
    </lineage>
</organism>
<keyword evidence="5" id="KW-1185">Reference proteome</keyword>
<feature type="chain" id="PRO_5036418074" evidence="2">
    <location>
        <begin position="20"/>
        <end position="102"/>
    </location>
</feature>
<evidence type="ECO:0000256" key="1">
    <source>
        <dbReference type="SAM" id="MobiDB-lite"/>
    </source>
</evidence>
<dbReference type="EMBL" id="JADCNM010000013">
    <property type="protein sequence ID" value="KAG0456122.1"/>
    <property type="molecule type" value="Genomic_DNA"/>
</dbReference>
<evidence type="ECO:0000313" key="3">
    <source>
        <dbReference type="EMBL" id="KAG0455015.1"/>
    </source>
</evidence>
<dbReference type="Proteomes" id="UP000636800">
    <property type="component" value="Chromosome 13"/>
</dbReference>
<feature type="signal peptide" evidence="2">
    <location>
        <begin position="1"/>
        <end position="19"/>
    </location>
</feature>
<feature type="region of interest" description="Disordered" evidence="1">
    <location>
        <begin position="65"/>
        <end position="102"/>
    </location>
</feature>
<dbReference type="EMBL" id="JADCNL010000013">
    <property type="protein sequence ID" value="KAG0455015.1"/>
    <property type="molecule type" value="Genomic_DNA"/>
</dbReference>
<name>A0A835PJF2_VANPL</name>
<dbReference type="OrthoDB" id="525163at2759"/>